<keyword evidence="4" id="KW-0249">Electron transport</keyword>
<keyword evidence="3 6" id="KW-0479">Metal-binding</keyword>
<evidence type="ECO:0000313" key="9">
    <source>
        <dbReference type="EMBL" id="MBB3871567.1"/>
    </source>
</evidence>
<evidence type="ECO:0000259" key="8">
    <source>
        <dbReference type="PROSITE" id="PS51007"/>
    </source>
</evidence>
<sequence length="172" mass="18433">MSRLTPLAVPLILALAACGQGNAPNKAGDDGRPAAKPARVATDAEKASLRAALPAPYNAGDLANGRRVFARCRSCHTIGQDGPDLAGPNLYGVFGRKAGDRPRFNYSNVMRTAEFTWDAEKLDHWLQNPKTFLPGNKMNYPGLPDATDRRDVIAFLKVETGYTPQTPAAPAS</sequence>
<evidence type="ECO:0000256" key="2">
    <source>
        <dbReference type="ARBA" id="ARBA00022617"/>
    </source>
</evidence>
<dbReference type="PROSITE" id="PS51007">
    <property type="entry name" value="CYTC"/>
    <property type="match status" value="1"/>
</dbReference>
<evidence type="ECO:0000256" key="7">
    <source>
        <dbReference type="SAM" id="SignalP"/>
    </source>
</evidence>
<organism evidence="9 10">
    <name type="scientific">Brevundimonas mediterranea</name>
    <dbReference type="NCBI Taxonomy" id="74329"/>
    <lineage>
        <taxon>Bacteria</taxon>
        <taxon>Pseudomonadati</taxon>
        <taxon>Pseudomonadota</taxon>
        <taxon>Alphaproteobacteria</taxon>
        <taxon>Caulobacterales</taxon>
        <taxon>Caulobacteraceae</taxon>
        <taxon>Brevundimonas</taxon>
    </lineage>
</organism>
<dbReference type="PROSITE" id="PS51257">
    <property type="entry name" value="PROKAR_LIPOPROTEIN"/>
    <property type="match status" value="1"/>
</dbReference>
<dbReference type="AlphaFoldDB" id="A0A7W6A4J3"/>
<feature type="domain" description="Cytochrome c" evidence="8">
    <location>
        <begin position="60"/>
        <end position="160"/>
    </location>
</feature>
<dbReference type="PRINTS" id="PR00604">
    <property type="entry name" value="CYTCHRMECIAB"/>
</dbReference>
<evidence type="ECO:0000256" key="1">
    <source>
        <dbReference type="ARBA" id="ARBA00022448"/>
    </source>
</evidence>
<evidence type="ECO:0000256" key="3">
    <source>
        <dbReference type="ARBA" id="ARBA00022723"/>
    </source>
</evidence>
<dbReference type="GO" id="GO:0009055">
    <property type="term" value="F:electron transfer activity"/>
    <property type="evidence" value="ECO:0007669"/>
    <property type="project" value="InterPro"/>
</dbReference>
<dbReference type="Pfam" id="PF00034">
    <property type="entry name" value="Cytochrom_C"/>
    <property type="match status" value="1"/>
</dbReference>
<dbReference type="Gene3D" id="1.10.760.10">
    <property type="entry name" value="Cytochrome c-like domain"/>
    <property type="match status" value="1"/>
</dbReference>
<evidence type="ECO:0000256" key="5">
    <source>
        <dbReference type="ARBA" id="ARBA00023004"/>
    </source>
</evidence>
<feature type="signal peptide" evidence="7">
    <location>
        <begin position="1"/>
        <end position="23"/>
    </location>
</feature>
<keyword evidence="1" id="KW-0813">Transport</keyword>
<keyword evidence="5 6" id="KW-0408">Iron</keyword>
<reference evidence="9 10" key="1">
    <citation type="submission" date="2020-08" db="EMBL/GenBank/DDBJ databases">
        <title>Genomic Encyclopedia of Type Strains, Phase IV (KMG-IV): sequencing the most valuable type-strain genomes for metagenomic binning, comparative biology and taxonomic classification.</title>
        <authorList>
            <person name="Goeker M."/>
        </authorList>
    </citation>
    <scope>NUCLEOTIDE SEQUENCE [LARGE SCALE GENOMIC DNA]</scope>
    <source>
        <strain evidence="9 10">DSM 14878</strain>
    </source>
</reference>
<dbReference type="InterPro" id="IPR009056">
    <property type="entry name" value="Cyt_c-like_dom"/>
</dbReference>
<dbReference type="PANTHER" id="PTHR11961">
    <property type="entry name" value="CYTOCHROME C"/>
    <property type="match status" value="1"/>
</dbReference>
<dbReference type="InterPro" id="IPR002327">
    <property type="entry name" value="Cyt_c_1A/1B"/>
</dbReference>
<dbReference type="InterPro" id="IPR036909">
    <property type="entry name" value="Cyt_c-like_dom_sf"/>
</dbReference>
<accession>A0A7W6A4J3</accession>
<dbReference type="SUPFAM" id="SSF46626">
    <property type="entry name" value="Cytochrome c"/>
    <property type="match status" value="1"/>
</dbReference>
<keyword evidence="7" id="KW-0732">Signal</keyword>
<dbReference type="RefSeq" id="WP_183195736.1">
    <property type="nucleotide sequence ID" value="NZ_JACIDA010000001.1"/>
</dbReference>
<comment type="caution">
    <text evidence="9">The sequence shown here is derived from an EMBL/GenBank/DDBJ whole genome shotgun (WGS) entry which is preliminary data.</text>
</comment>
<evidence type="ECO:0000256" key="6">
    <source>
        <dbReference type="PROSITE-ProRule" id="PRU00433"/>
    </source>
</evidence>
<evidence type="ECO:0000256" key="4">
    <source>
        <dbReference type="ARBA" id="ARBA00022982"/>
    </source>
</evidence>
<evidence type="ECO:0000313" key="10">
    <source>
        <dbReference type="Proteomes" id="UP000532936"/>
    </source>
</evidence>
<dbReference type="Proteomes" id="UP000532936">
    <property type="component" value="Unassembled WGS sequence"/>
</dbReference>
<proteinExistence type="predicted"/>
<keyword evidence="2 6" id="KW-0349">Heme</keyword>
<gene>
    <name evidence="9" type="ORF">GGR11_001081</name>
</gene>
<dbReference type="EMBL" id="JACIDA010000001">
    <property type="protein sequence ID" value="MBB3871567.1"/>
    <property type="molecule type" value="Genomic_DNA"/>
</dbReference>
<name>A0A7W6A4J3_9CAUL</name>
<feature type="chain" id="PRO_5031205958" evidence="7">
    <location>
        <begin position="24"/>
        <end position="172"/>
    </location>
</feature>
<protein>
    <submittedName>
        <fullName evidence="9">Cytochrome c</fullName>
    </submittedName>
</protein>
<dbReference type="GO" id="GO:0020037">
    <property type="term" value="F:heme binding"/>
    <property type="evidence" value="ECO:0007669"/>
    <property type="project" value="InterPro"/>
</dbReference>
<dbReference type="GO" id="GO:0046872">
    <property type="term" value="F:metal ion binding"/>
    <property type="evidence" value="ECO:0007669"/>
    <property type="project" value="UniProtKB-KW"/>
</dbReference>